<feature type="transmembrane region" description="Helical" evidence="12">
    <location>
        <begin position="370"/>
        <end position="392"/>
    </location>
</feature>
<feature type="active site" description="Phosphocysteine intermediate; for EIIB activity" evidence="11">
    <location>
        <position position="30"/>
    </location>
</feature>
<feature type="transmembrane region" description="Helical" evidence="12">
    <location>
        <begin position="183"/>
        <end position="199"/>
    </location>
</feature>
<reference evidence="15 16" key="1">
    <citation type="submission" date="2018-01" db="EMBL/GenBank/DDBJ databases">
        <title>Genome sequence of the PGP bacterium Paenibacillus illinoisensis E3.</title>
        <authorList>
            <person name="Rolli E."/>
            <person name="Marasco R."/>
            <person name="Bessem C."/>
            <person name="Michoud G."/>
            <person name="Gaiarsa S."/>
            <person name="Borin S."/>
            <person name="Daffonchio D."/>
        </authorList>
    </citation>
    <scope>NUCLEOTIDE SEQUENCE [LARGE SCALE GENOMIC DNA]</scope>
    <source>
        <strain evidence="15 16">E3</strain>
    </source>
</reference>
<feature type="domain" description="PTS EIIC type-1" evidence="14">
    <location>
        <begin position="124"/>
        <end position="468"/>
    </location>
</feature>
<dbReference type="PROSITE" id="PS01035">
    <property type="entry name" value="PTS_EIIB_TYPE_1_CYS"/>
    <property type="match status" value="1"/>
</dbReference>
<dbReference type="Pfam" id="PF02378">
    <property type="entry name" value="PTS_EIIC"/>
    <property type="match status" value="1"/>
</dbReference>
<evidence type="ECO:0000256" key="8">
    <source>
        <dbReference type="ARBA" id="ARBA00022777"/>
    </source>
</evidence>
<comment type="caution">
    <text evidence="15">The sequence shown here is derived from an EMBL/GenBank/DDBJ whole genome shotgun (WGS) entry which is preliminary data.</text>
</comment>
<dbReference type="InterPro" id="IPR050558">
    <property type="entry name" value="PTS_Sugar-Specific_Components"/>
</dbReference>
<evidence type="ECO:0000256" key="3">
    <source>
        <dbReference type="ARBA" id="ARBA00022475"/>
    </source>
</evidence>
<feature type="transmembrane region" description="Helical" evidence="12">
    <location>
        <begin position="116"/>
        <end position="137"/>
    </location>
</feature>
<feature type="transmembrane region" description="Helical" evidence="12">
    <location>
        <begin position="256"/>
        <end position="282"/>
    </location>
</feature>
<dbReference type="InterPro" id="IPR018113">
    <property type="entry name" value="PTrfase_EIIB_Cys"/>
</dbReference>
<dbReference type="InterPro" id="IPR010973">
    <property type="entry name" value="PTS_IIBC_sucr"/>
</dbReference>
<feature type="transmembrane region" description="Helical" evidence="12">
    <location>
        <begin position="398"/>
        <end position="417"/>
    </location>
</feature>
<evidence type="ECO:0000256" key="2">
    <source>
        <dbReference type="ARBA" id="ARBA00022448"/>
    </source>
</evidence>
<evidence type="ECO:0000256" key="6">
    <source>
        <dbReference type="ARBA" id="ARBA00022683"/>
    </source>
</evidence>
<evidence type="ECO:0000256" key="12">
    <source>
        <dbReference type="SAM" id="Phobius"/>
    </source>
</evidence>
<dbReference type="PROSITE" id="PS51103">
    <property type="entry name" value="PTS_EIIC_TYPE_1"/>
    <property type="match status" value="1"/>
</dbReference>
<evidence type="ECO:0000256" key="11">
    <source>
        <dbReference type="PROSITE-ProRule" id="PRU00421"/>
    </source>
</evidence>
<feature type="domain" description="PTS EIIB type-1" evidence="13">
    <location>
        <begin position="8"/>
        <end position="91"/>
    </location>
</feature>
<dbReference type="PANTHER" id="PTHR30175:SF7">
    <property type="entry name" value="NEGATIVE REGULATOR OF SACY ACTIVITY"/>
    <property type="match status" value="1"/>
</dbReference>
<evidence type="ECO:0000256" key="7">
    <source>
        <dbReference type="ARBA" id="ARBA00022692"/>
    </source>
</evidence>
<sequence length="468" mass="50512">MGADKEYAKIAQDVIKGLGGKENIISMAHCATRLRLIVKDRDIIDDEFIENVDKAKGVFFTSGQYQIIFGTGTVNRVYEAMIGQDVSSTSKADLKEKASEQGDNFIKRMIRIFGDVFVPIIPALVATGLFMGVRGLITQPAILEWFGLTPESISDNFLMFTQILTDTAFAFLPVLVCWSTFRVFGGSPLLGILLGLMLVHPSLPTSWDVAQGVQEPLMFLGFIKVAGYQGSVLPAFIIGIVGALMEKRIRKIVPEALDLILTPFLTLLVSLLLGLFVIGPVFHEVEVLILSAVTWILQLPFGIGGFIYGGINQFIVVTGLHHALNLIEIQMLSDSGWNMVNAISSGSIAAQAGAALAVGLKAKSNKIKSVAYPSSLSALLGITEPAIFGVNIRYGKPFLMGLIGGAFAGFFARILDVQATGMSITVIPGMLLYLNSQIIPYIATCVIGFGVAFALTWMFGFKETAKLK</sequence>
<dbReference type="InterPro" id="IPR036878">
    <property type="entry name" value="Glu_permease_IIB"/>
</dbReference>
<evidence type="ECO:0000313" key="15">
    <source>
        <dbReference type="EMBL" id="PYY29708.1"/>
    </source>
</evidence>
<dbReference type="OrthoDB" id="9769191at2"/>
<evidence type="ECO:0000259" key="14">
    <source>
        <dbReference type="PROSITE" id="PS51103"/>
    </source>
</evidence>
<keyword evidence="7 12" id="KW-0812">Transmembrane</keyword>
<keyword evidence="9 12" id="KW-1133">Transmembrane helix</keyword>
<dbReference type="GO" id="GO:0005886">
    <property type="term" value="C:plasma membrane"/>
    <property type="evidence" value="ECO:0007669"/>
    <property type="project" value="UniProtKB-SubCell"/>
</dbReference>
<dbReference type="CDD" id="cd00212">
    <property type="entry name" value="PTS_IIB_glc"/>
    <property type="match status" value="1"/>
</dbReference>
<dbReference type="GO" id="GO:0016301">
    <property type="term" value="F:kinase activity"/>
    <property type="evidence" value="ECO:0007669"/>
    <property type="project" value="UniProtKB-KW"/>
</dbReference>
<proteinExistence type="predicted"/>
<feature type="transmembrane region" description="Helical" evidence="12">
    <location>
        <begin position="438"/>
        <end position="459"/>
    </location>
</feature>
<evidence type="ECO:0000259" key="13">
    <source>
        <dbReference type="PROSITE" id="PS51098"/>
    </source>
</evidence>
<dbReference type="GO" id="GO:0090589">
    <property type="term" value="F:protein-phosphocysteine-trehalose phosphotransferase system transporter activity"/>
    <property type="evidence" value="ECO:0007669"/>
    <property type="project" value="TreeGrafter"/>
</dbReference>
<feature type="transmembrane region" description="Helical" evidence="12">
    <location>
        <begin position="157"/>
        <end position="176"/>
    </location>
</feature>
<keyword evidence="2" id="KW-0813">Transport</keyword>
<keyword evidence="3" id="KW-1003">Cell membrane</keyword>
<dbReference type="FunFam" id="3.30.1360.60:FF:000001">
    <property type="entry name" value="PTS system glucose-specific IIBC component PtsG"/>
    <property type="match status" value="1"/>
</dbReference>
<keyword evidence="5" id="KW-0808">Transferase</keyword>
<keyword evidence="6" id="KW-0598">Phosphotransferase system</keyword>
<keyword evidence="8" id="KW-0418">Kinase</keyword>
<dbReference type="Pfam" id="PF00367">
    <property type="entry name" value="PTS_EIIB"/>
    <property type="match status" value="1"/>
</dbReference>
<organism evidence="15 16">
    <name type="scientific">Paenibacillus illinoisensis</name>
    <dbReference type="NCBI Taxonomy" id="59845"/>
    <lineage>
        <taxon>Bacteria</taxon>
        <taxon>Bacillati</taxon>
        <taxon>Bacillota</taxon>
        <taxon>Bacilli</taxon>
        <taxon>Bacillales</taxon>
        <taxon>Paenibacillaceae</taxon>
        <taxon>Paenibacillus</taxon>
    </lineage>
</organism>
<feature type="transmembrane region" description="Helical" evidence="12">
    <location>
        <begin position="339"/>
        <end position="358"/>
    </location>
</feature>
<feature type="transmembrane region" description="Helical" evidence="12">
    <location>
        <begin position="288"/>
        <end position="307"/>
    </location>
</feature>
<dbReference type="AlphaFoldDB" id="A0A2W0CPY0"/>
<evidence type="ECO:0000256" key="9">
    <source>
        <dbReference type="ARBA" id="ARBA00022989"/>
    </source>
</evidence>
<dbReference type="Gene3D" id="3.30.1360.60">
    <property type="entry name" value="Glucose permease domain IIB"/>
    <property type="match status" value="1"/>
</dbReference>
<dbReference type="InterPro" id="IPR003352">
    <property type="entry name" value="PTS_EIIC"/>
</dbReference>
<evidence type="ECO:0000256" key="5">
    <source>
        <dbReference type="ARBA" id="ARBA00022679"/>
    </source>
</evidence>
<keyword evidence="4" id="KW-0762">Sugar transport</keyword>
<comment type="subcellular location">
    <subcellularLocation>
        <location evidence="1">Cell membrane</location>
        <topology evidence="1">Multi-pass membrane protein</topology>
    </subcellularLocation>
</comment>
<keyword evidence="10 12" id="KW-0472">Membrane</keyword>
<dbReference type="Proteomes" id="UP000247459">
    <property type="component" value="Unassembled WGS sequence"/>
</dbReference>
<name>A0A2W0CPY0_9BACL</name>
<dbReference type="InterPro" id="IPR013013">
    <property type="entry name" value="PTS_EIIC_1"/>
</dbReference>
<evidence type="ECO:0000256" key="1">
    <source>
        <dbReference type="ARBA" id="ARBA00004651"/>
    </source>
</evidence>
<dbReference type="NCBIfam" id="TIGR01996">
    <property type="entry name" value="PTS-II-BC-sucr"/>
    <property type="match status" value="1"/>
</dbReference>
<dbReference type="EMBL" id="PRLG01000015">
    <property type="protein sequence ID" value="PYY29708.1"/>
    <property type="molecule type" value="Genomic_DNA"/>
</dbReference>
<dbReference type="RefSeq" id="WP_110757915.1">
    <property type="nucleotide sequence ID" value="NZ_PRLG01000015.1"/>
</dbReference>
<dbReference type="GO" id="GO:0008982">
    <property type="term" value="F:protein-N(PI)-phosphohistidine-sugar phosphotransferase activity"/>
    <property type="evidence" value="ECO:0007669"/>
    <property type="project" value="InterPro"/>
</dbReference>
<protein>
    <submittedName>
        <fullName evidence="15">BC component PTS system sucrose-specific enzyme II</fullName>
    </submittedName>
</protein>
<evidence type="ECO:0000256" key="4">
    <source>
        <dbReference type="ARBA" id="ARBA00022597"/>
    </source>
</evidence>
<accession>A0A2W0CPY0</accession>
<dbReference type="PROSITE" id="PS51098">
    <property type="entry name" value="PTS_EIIB_TYPE_1"/>
    <property type="match status" value="1"/>
</dbReference>
<dbReference type="InterPro" id="IPR001996">
    <property type="entry name" value="PTS_IIB_1"/>
</dbReference>
<evidence type="ECO:0000256" key="10">
    <source>
        <dbReference type="ARBA" id="ARBA00023136"/>
    </source>
</evidence>
<dbReference type="SUPFAM" id="SSF55604">
    <property type="entry name" value="Glucose permease domain IIB"/>
    <property type="match status" value="1"/>
</dbReference>
<dbReference type="GO" id="GO:0009401">
    <property type="term" value="P:phosphoenolpyruvate-dependent sugar phosphotransferase system"/>
    <property type="evidence" value="ECO:0007669"/>
    <property type="project" value="UniProtKB-KW"/>
</dbReference>
<gene>
    <name evidence="15" type="ORF">PIL02S_01908</name>
</gene>
<dbReference type="PANTHER" id="PTHR30175">
    <property type="entry name" value="PHOSPHOTRANSFERASE SYSTEM TRANSPORT PROTEIN"/>
    <property type="match status" value="1"/>
</dbReference>
<feature type="transmembrane region" description="Helical" evidence="12">
    <location>
        <begin position="219"/>
        <end position="244"/>
    </location>
</feature>
<evidence type="ECO:0000313" key="16">
    <source>
        <dbReference type="Proteomes" id="UP000247459"/>
    </source>
</evidence>
<dbReference type="GO" id="GO:0015771">
    <property type="term" value="P:trehalose transport"/>
    <property type="evidence" value="ECO:0007669"/>
    <property type="project" value="TreeGrafter"/>
</dbReference>